<dbReference type="InterPro" id="IPR043128">
    <property type="entry name" value="Rev_trsase/Diguanyl_cyclase"/>
</dbReference>
<evidence type="ECO:0000313" key="3">
    <source>
        <dbReference type="EnsemblMetazoa" id="ISCW014732-PA"/>
    </source>
</evidence>
<dbReference type="SUPFAM" id="SSF56672">
    <property type="entry name" value="DNA/RNA polymerases"/>
    <property type="match status" value="1"/>
</dbReference>
<dbReference type="Gene3D" id="3.30.70.270">
    <property type="match status" value="1"/>
</dbReference>
<dbReference type="VEuPathDB" id="VectorBase:ISCW014732"/>
<keyword evidence="4" id="KW-1185">Reference proteome</keyword>
<dbReference type="VEuPathDB" id="VectorBase:ISCI014732"/>
<dbReference type="AlphaFoldDB" id="B7QIL6"/>
<evidence type="ECO:0000313" key="2">
    <source>
        <dbReference type="EMBL" id="EEC18688.1"/>
    </source>
</evidence>
<dbReference type="Proteomes" id="UP000001555">
    <property type="component" value="Unassembled WGS sequence"/>
</dbReference>
<dbReference type="EMBL" id="ABJB010774020">
    <property type="status" value="NOT_ANNOTATED_CDS"/>
    <property type="molecule type" value="Genomic_DNA"/>
</dbReference>
<dbReference type="InterPro" id="IPR043502">
    <property type="entry name" value="DNA/RNA_pol_sf"/>
</dbReference>
<feature type="domain" description="Reverse transcriptase/retrotransposon-derived protein RNase H-like" evidence="1">
    <location>
        <begin position="7"/>
        <end position="51"/>
    </location>
</feature>
<dbReference type="InterPro" id="IPR041577">
    <property type="entry name" value="RT_RNaseH_2"/>
</dbReference>
<dbReference type="EnsemblMetazoa" id="ISCW014732-RA">
    <property type="protein sequence ID" value="ISCW014732-PA"/>
    <property type="gene ID" value="ISCW014732"/>
</dbReference>
<reference evidence="2 4" key="1">
    <citation type="submission" date="2008-03" db="EMBL/GenBank/DDBJ databases">
        <title>Annotation of Ixodes scapularis.</title>
        <authorList>
            <consortium name="Ixodes scapularis Genome Project Consortium"/>
            <person name="Caler E."/>
            <person name="Hannick L.I."/>
            <person name="Bidwell S."/>
            <person name="Joardar V."/>
            <person name="Thiagarajan M."/>
            <person name="Amedeo P."/>
            <person name="Galinsky K.J."/>
            <person name="Schobel S."/>
            <person name="Inman J."/>
            <person name="Hostetler J."/>
            <person name="Miller J."/>
            <person name="Hammond M."/>
            <person name="Megy K."/>
            <person name="Lawson D."/>
            <person name="Kodira C."/>
            <person name="Sutton G."/>
            <person name="Meyer J."/>
            <person name="Hill C.A."/>
            <person name="Birren B."/>
            <person name="Nene V."/>
            <person name="Collins F."/>
            <person name="Alarcon-Chaidez F."/>
            <person name="Wikel S."/>
            <person name="Strausberg R."/>
        </authorList>
    </citation>
    <scope>NUCLEOTIDE SEQUENCE [LARGE SCALE GENOMIC DNA]</scope>
    <source>
        <strain evidence="4">Wikel</strain>
        <strain evidence="2">Wikel colony</strain>
    </source>
</reference>
<evidence type="ECO:0000259" key="1">
    <source>
        <dbReference type="Pfam" id="PF17919"/>
    </source>
</evidence>
<evidence type="ECO:0000313" key="4">
    <source>
        <dbReference type="Proteomes" id="UP000001555"/>
    </source>
</evidence>
<dbReference type="Pfam" id="PF17919">
    <property type="entry name" value="RT_RNaseH_2"/>
    <property type="match status" value="1"/>
</dbReference>
<feature type="non-terminal residue" evidence="2">
    <location>
        <position position="51"/>
    </location>
</feature>
<name>B7QIL6_IXOSC</name>
<dbReference type="InParanoid" id="B7QIL6"/>
<reference evidence="3" key="2">
    <citation type="submission" date="2020-05" db="UniProtKB">
        <authorList>
            <consortium name="EnsemblMetazoa"/>
        </authorList>
    </citation>
    <scope>IDENTIFICATION</scope>
    <source>
        <strain evidence="3">wikel</strain>
    </source>
</reference>
<gene>
    <name evidence="2" type="ORF">IscW_ISCW014732</name>
</gene>
<accession>B7QIL6</accession>
<proteinExistence type="predicted"/>
<organism>
    <name type="scientific">Ixodes scapularis</name>
    <name type="common">Black-legged tick</name>
    <name type="synonym">Deer tick</name>
    <dbReference type="NCBI Taxonomy" id="6945"/>
    <lineage>
        <taxon>Eukaryota</taxon>
        <taxon>Metazoa</taxon>
        <taxon>Ecdysozoa</taxon>
        <taxon>Arthropoda</taxon>
        <taxon>Chelicerata</taxon>
        <taxon>Arachnida</taxon>
        <taxon>Acari</taxon>
        <taxon>Parasitiformes</taxon>
        <taxon>Ixodida</taxon>
        <taxon>Ixodoidea</taxon>
        <taxon>Ixodidae</taxon>
        <taxon>Ixodinae</taxon>
        <taxon>Ixodes</taxon>
    </lineage>
</organism>
<feature type="non-terminal residue" evidence="2">
    <location>
        <position position="1"/>
    </location>
</feature>
<sequence length="51" mass="5821">KKTMLAWSQHRQTAFNQLKRRLTIAPILAYPDFSLPLNLDTDACDQDFGAV</sequence>
<dbReference type="EMBL" id="DS946893">
    <property type="protein sequence ID" value="EEC18688.1"/>
    <property type="molecule type" value="Genomic_DNA"/>
</dbReference>
<dbReference type="GO" id="GO:0071897">
    <property type="term" value="P:DNA biosynthetic process"/>
    <property type="evidence" value="ECO:0007669"/>
    <property type="project" value="UniProtKB-ARBA"/>
</dbReference>
<protein>
    <recommendedName>
        <fullName evidence="1">Reverse transcriptase/retrotransposon-derived protein RNase H-like domain-containing protein</fullName>
    </recommendedName>
</protein>
<dbReference type="PaxDb" id="6945-B7QIL6"/>
<dbReference type="HOGENOM" id="CLU_3112382_0_0_1"/>